<name>A0AAI9X7J7_PENTH</name>
<keyword evidence="2" id="KW-1185">Reference proteome</keyword>
<dbReference type="EMBL" id="LACB01000196">
    <property type="protein sequence ID" value="KAJ9486702.1"/>
    <property type="molecule type" value="Genomic_DNA"/>
</dbReference>
<accession>A0AAI9X7J7</accession>
<comment type="caution">
    <text evidence="1">The sequence shown here is derived from an EMBL/GenBank/DDBJ whole genome shotgun (WGS) entry which is preliminary data.</text>
</comment>
<proteinExistence type="predicted"/>
<reference evidence="1" key="1">
    <citation type="submission" date="2015-06" db="EMBL/GenBank/DDBJ databases">
        <authorList>
            <person name="Nguyen H."/>
        </authorList>
    </citation>
    <scope>NUCLEOTIDE SEQUENCE</scope>
    <source>
        <strain evidence="1">DAOM 180753</strain>
    </source>
</reference>
<gene>
    <name evidence="1" type="ORF">VN97_g6635</name>
</gene>
<evidence type="ECO:0000313" key="2">
    <source>
        <dbReference type="Proteomes" id="UP001227192"/>
    </source>
</evidence>
<dbReference type="AlphaFoldDB" id="A0AAI9X7J7"/>
<sequence length="76" mass="8532">MLIGVCSASGHCLVNALRLAIQIREMKNGSWGTLGVRRGYAMWVKNVCGSGDYQIQWTIDDKQTMHLCSKYYTSTD</sequence>
<evidence type="ECO:0000313" key="1">
    <source>
        <dbReference type="EMBL" id="KAJ9486702.1"/>
    </source>
</evidence>
<reference evidence="1" key="2">
    <citation type="journal article" date="2016" name="Fungal Biol.">
        <title>Ochratoxin A production by Penicillium thymicola.</title>
        <authorList>
            <person name="Nguyen H.D.T."/>
            <person name="McMullin D.R."/>
            <person name="Ponomareva E."/>
            <person name="Riley R."/>
            <person name="Pomraning K.R."/>
            <person name="Baker S.E."/>
            <person name="Seifert K.A."/>
        </authorList>
    </citation>
    <scope>NUCLEOTIDE SEQUENCE</scope>
    <source>
        <strain evidence="1">DAOM 180753</strain>
    </source>
</reference>
<dbReference type="Proteomes" id="UP001227192">
    <property type="component" value="Unassembled WGS sequence"/>
</dbReference>
<organism evidence="1 2">
    <name type="scientific">Penicillium thymicola</name>
    <dbReference type="NCBI Taxonomy" id="293382"/>
    <lineage>
        <taxon>Eukaryota</taxon>
        <taxon>Fungi</taxon>
        <taxon>Dikarya</taxon>
        <taxon>Ascomycota</taxon>
        <taxon>Pezizomycotina</taxon>
        <taxon>Eurotiomycetes</taxon>
        <taxon>Eurotiomycetidae</taxon>
        <taxon>Eurotiales</taxon>
        <taxon>Aspergillaceae</taxon>
        <taxon>Penicillium</taxon>
    </lineage>
</organism>
<protein>
    <submittedName>
        <fullName evidence="1">Uncharacterized protein</fullName>
    </submittedName>
</protein>